<feature type="compositionally biased region" description="Gly residues" evidence="11">
    <location>
        <begin position="65"/>
        <end position="77"/>
    </location>
</feature>
<dbReference type="GO" id="GO:0008270">
    <property type="term" value="F:zinc ion binding"/>
    <property type="evidence" value="ECO:0007669"/>
    <property type="project" value="UniProtKB-KW"/>
</dbReference>
<accession>A0ABD1DI61</accession>
<feature type="region of interest" description="Disordered" evidence="11">
    <location>
        <begin position="236"/>
        <end position="263"/>
    </location>
</feature>
<feature type="domain" description="C2H2-type" evidence="12">
    <location>
        <begin position="621"/>
        <end position="648"/>
    </location>
</feature>
<evidence type="ECO:0000256" key="8">
    <source>
        <dbReference type="ARBA" id="ARBA00023163"/>
    </source>
</evidence>
<evidence type="ECO:0000256" key="4">
    <source>
        <dbReference type="ARBA" id="ARBA00022771"/>
    </source>
</evidence>
<evidence type="ECO:0000313" key="13">
    <source>
        <dbReference type="EMBL" id="KAL1399286.1"/>
    </source>
</evidence>
<comment type="caution">
    <text evidence="13">The sequence shown here is derived from an EMBL/GenBank/DDBJ whole genome shotgun (WGS) entry which is preliminary data.</text>
</comment>
<keyword evidence="5" id="KW-0862">Zinc</keyword>
<feature type="region of interest" description="Disordered" evidence="11">
    <location>
        <begin position="494"/>
        <end position="586"/>
    </location>
</feature>
<proteinExistence type="predicted"/>
<evidence type="ECO:0000256" key="9">
    <source>
        <dbReference type="ARBA" id="ARBA00023242"/>
    </source>
</evidence>
<evidence type="ECO:0000313" key="14">
    <source>
        <dbReference type="Proteomes" id="UP001562425"/>
    </source>
</evidence>
<keyword evidence="9" id="KW-0539">Nucleus</keyword>
<dbReference type="GO" id="GO:0005634">
    <property type="term" value="C:nucleus"/>
    <property type="evidence" value="ECO:0007669"/>
    <property type="project" value="UniProtKB-SubCell"/>
</dbReference>
<organism evidence="13 14">
    <name type="scientific">Culex pipiens pipiens</name>
    <name type="common">Northern house mosquito</name>
    <dbReference type="NCBI Taxonomy" id="38569"/>
    <lineage>
        <taxon>Eukaryota</taxon>
        <taxon>Metazoa</taxon>
        <taxon>Ecdysozoa</taxon>
        <taxon>Arthropoda</taxon>
        <taxon>Hexapoda</taxon>
        <taxon>Insecta</taxon>
        <taxon>Pterygota</taxon>
        <taxon>Neoptera</taxon>
        <taxon>Endopterygota</taxon>
        <taxon>Diptera</taxon>
        <taxon>Nematocera</taxon>
        <taxon>Culicoidea</taxon>
        <taxon>Culicidae</taxon>
        <taxon>Culicinae</taxon>
        <taxon>Culicini</taxon>
        <taxon>Culex</taxon>
        <taxon>Culex</taxon>
    </lineage>
</organism>
<dbReference type="Gene3D" id="3.30.160.60">
    <property type="entry name" value="Classic Zinc Finger"/>
    <property type="match status" value="2"/>
</dbReference>
<evidence type="ECO:0000256" key="11">
    <source>
        <dbReference type="SAM" id="MobiDB-lite"/>
    </source>
</evidence>
<dbReference type="InterPro" id="IPR050717">
    <property type="entry name" value="C2H2-ZF_Transcription_Reg"/>
</dbReference>
<gene>
    <name evidence="13" type="ORF">pipiens_008328</name>
</gene>
<feature type="compositionally biased region" description="Low complexity" evidence="11">
    <location>
        <begin position="78"/>
        <end position="91"/>
    </location>
</feature>
<sequence length="724" mass="75972">MLELITNGIMTSSGMDISESFRPEDLGKTDFFDFVGSAGTRDAAANGGQSEETAASAGAADRPPGVGGGGGGGGGSSGTSSSSSASSSRNGPDGGVNGSGGSVADSGNGSSGSGTSNNQPLQGFDQFWGPDKDANRLDQTMFDDINRYCWIQQQGSGPGQQPQQQAGGAVSNTVADTDGQIYTLTVLNGAPEPWVLRKDPSAAEPPPPASNLDLDTILGGFPGYVKTECFSYDDSGFGTDHHGKEDQQQQLLNQQQQQHQHQQHLHQQVQQIPVTSTNIVLSNSLMDPNSVIAYQNNNNNDWQMSDHNVIEHETTSESLLRCALQGKGYTKGTAVQLQNGGITVIPAGQIKEEDLRRLVYTGEADTMAYADSTLSANPLFEDSTLHSPGSNHNPAVNNPQHVQHPVVGDLGSGVVVDDMFLTLDSTFTEDYEKLKRIASEVQQFCTDNNNYTEIIVETAAAINQHQNPALISSNNSLVISSAAANTTGHHAISTTTSSDVVTTTSTTKVKAPRSSKKYKRSLNNNNNSANSTTTTNNNNSIAVNNNNNNTSMSNLNTTAVSILSSTTSSSQNPSSNPSPTGHCNGQRKERSLHYCSICSKGFKDKYSVNVHIRTHTGEKPFACSLCGKSFRQKAHLAKHYQTHMAQKNPAGNVKAGKQSRAAAEQAAAAAAAAALQQSPVAVAAPPPPLPSLTAAGTLQSQAVASSGATVAPILLNTATIVASR</sequence>
<feature type="compositionally biased region" description="Gly residues" evidence="11">
    <location>
        <begin position="92"/>
        <end position="101"/>
    </location>
</feature>
<evidence type="ECO:0000256" key="3">
    <source>
        <dbReference type="ARBA" id="ARBA00022737"/>
    </source>
</evidence>
<protein>
    <recommendedName>
        <fullName evidence="12">C2H2-type domain-containing protein</fullName>
    </recommendedName>
</protein>
<reference evidence="13 14" key="1">
    <citation type="submission" date="2024-05" db="EMBL/GenBank/DDBJ databases">
        <title>Culex pipiens pipiens assembly and annotation.</title>
        <authorList>
            <person name="Alout H."/>
            <person name="Durand T."/>
        </authorList>
    </citation>
    <scope>NUCLEOTIDE SEQUENCE [LARGE SCALE GENOMIC DNA]</scope>
    <source>
        <strain evidence="13">HA-2024</strain>
        <tissue evidence="13">Whole body</tissue>
    </source>
</reference>
<dbReference type="PANTHER" id="PTHR14196:SF10">
    <property type="entry name" value="C2H2-TYPE DOMAIN-CONTAINING PROTEIN"/>
    <property type="match status" value="1"/>
</dbReference>
<feature type="compositionally biased region" description="Basic residues" evidence="11">
    <location>
        <begin position="510"/>
        <end position="520"/>
    </location>
</feature>
<dbReference type="GO" id="GO:0003677">
    <property type="term" value="F:DNA binding"/>
    <property type="evidence" value="ECO:0007669"/>
    <property type="project" value="UniProtKB-KW"/>
</dbReference>
<keyword evidence="14" id="KW-1185">Reference proteome</keyword>
<dbReference type="Proteomes" id="UP001562425">
    <property type="component" value="Unassembled WGS sequence"/>
</dbReference>
<feature type="compositionally biased region" description="Low complexity" evidence="11">
    <location>
        <begin position="494"/>
        <end position="507"/>
    </location>
</feature>
<dbReference type="FunFam" id="3.30.160.60:FF:001385">
    <property type="entry name" value="zinc finger protein 774"/>
    <property type="match status" value="1"/>
</dbReference>
<keyword evidence="7" id="KW-0238">DNA-binding</keyword>
<feature type="region of interest" description="Disordered" evidence="11">
    <location>
        <begin position="38"/>
        <end position="136"/>
    </location>
</feature>
<dbReference type="SUPFAM" id="SSF57667">
    <property type="entry name" value="beta-beta-alpha zinc fingers"/>
    <property type="match status" value="1"/>
</dbReference>
<dbReference type="InterPro" id="IPR036236">
    <property type="entry name" value="Znf_C2H2_sf"/>
</dbReference>
<dbReference type="SMART" id="SM00355">
    <property type="entry name" value="ZnF_C2H2"/>
    <property type="match status" value="2"/>
</dbReference>
<feature type="domain" description="C2H2-type" evidence="12">
    <location>
        <begin position="593"/>
        <end position="620"/>
    </location>
</feature>
<evidence type="ECO:0000256" key="1">
    <source>
        <dbReference type="ARBA" id="ARBA00004123"/>
    </source>
</evidence>
<feature type="compositionally biased region" description="Low complexity" evidence="11">
    <location>
        <begin position="248"/>
        <end position="263"/>
    </location>
</feature>
<keyword evidence="8" id="KW-0804">Transcription</keyword>
<keyword evidence="2" id="KW-0479">Metal-binding</keyword>
<evidence type="ECO:0000256" key="5">
    <source>
        <dbReference type="ARBA" id="ARBA00022833"/>
    </source>
</evidence>
<dbReference type="PROSITE" id="PS50157">
    <property type="entry name" value="ZINC_FINGER_C2H2_2"/>
    <property type="match status" value="2"/>
</dbReference>
<evidence type="ECO:0000256" key="7">
    <source>
        <dbReference type="ARBA" id="ARBA00023125"/>
    </source>
</evidence>
<feature type="compositionally biased region" description="Low complexity" evidence="11">
    <location>
        <begin position="102"/>
        <end position="118"/>
    </location>
</feature>
<keyword evidence="4 10" id="KW-0863">Zinc-finger</keyword>
<evidence type="ECO:0000256" key="2">
    <source>
        <dbReference type="ARBA" id="ARBA00022723"/>
    </source>
</evidence>
<name>A0ABD1DI61_CULPP</name>
<keyword evidence="3" id="KW-0677">Repeat</keyword>
<comment type="subcellular location">
    <subcellularLocation>
        <location evidence="1">Nucleus</location>
    </subcellularLocation>
</comment>
<evidence type="ECO:0000256" key="6">
    <source>
        <dbReference type="ARBA" id="ARBA00023015"/>
    </source>
</evidence>
<dbReference type="InterPro" id="IPR013087">
    <property type="entry name" value="Znf_C2H2_type"/>
</dbReference>
<feature type="region of interest" description="Disordered" evidence="11">
    <location>
        <begin position="152"/>
        <end position="171"/>
    </location>
</feature>
<dbReference type="PANTHER" id="PTHR14196">
    <property type="entry name" value="ODD-SKIPPED - RELATED"/>
    <property type="match status" value="1"/>
</dbReference>
<dbReference type="EMBL" id="JBEHCU010005599">
    <property type="protein sequence ID" value="KAL1399286.1"/>
    <property type="molecule type" value="Genomic_DNA"/>
</dbReference>
<evidence type="ECO:0000256" key="10">
    <source>
        <dbReference type="PROSITE-ProRule" id="PRU00042"/>
    </source>
</evidence>
<dbReference type="AlphaFoldDB" id="A0ABD1DI61"/>
<dbReference type="Pfam" id="PF00096">
    <property type="entry name" value="zf-C2H2"/>
    <property type="match status" value="2"/>
</dbReference>
<evidence type="ECO:0000259" key="12">
    <source>
        <dbReference type="PROSITE" id="PS50157"/>
    </source>
</evidence>
<keyword evidence="6" id="KW-0805">Transcription regulation</keyword>
<feature type="compositionally biased region" description="Low complexity" evidence="11">
    <location>
        <begin position="521"/>
        <end position="580"/>
    </location>
</feature>
<dbReference type="FunFam" id="3.30.160.60:FF:000145">
    <property type="entry name" value="Zinc finger protein 574"/>
    <property type="match status" value="1"/>
</dbReference>
<dbReference type="PROSITE" id="PS00028">
    <property type="entry name" value="ZINC_FINGER_C2H2_1"/>
    <property type="match status" value="2"/>
</dbReference>
<feature type="compositionally biased region" description="Low complexity" evidence="11">
    <location>
        <begin position="152"/>
        <end position="169"/>
    </location>
</feature>